<feature type="transmembrane region" description="Helical" evidence="2">
    <location>
        <begin position="44"/>
        <end position="64"/>
    </location>
</feature>
<dbReference type="PANTHER" id="PTHR34989">
    <property type="entry name" value="PROTEIN HDED"/>
    <property type="match status" value="1"/>
</dbReference>
<dbReference type="GO" id="GO:0005886">
    <property type="term" value="C:plasma membrane"/>
    <property type="evidence" value="ECO:0007669"/>
    <property type="project" value="TreeGrafter"/>
</dbReference>
<evidence type="ECO:0008006" key="5">
    <source>
        <dbReference type="Google" id="ProtNLM"/>
    </source>
</evidence>
<feature type="region of interest" description="Disordered" evidence="1">
    <location>
        <begin position="1"/>
        <end position="28"/>
    </location>
</feature>
<keyword evidence="2" id="KW-0812">Transmembrane</keyword>
<comment type="caution">
    <text evidence="3">The sequence shown here is derived from an EMBL/GenBank/DDBJ whole genome shotgun (WGS) entry which is preliminary data.</text>
</comment>
<feature type="transmembrane region" description="Helical" evidence="2">
    <location>
        <begin position="71"/>
        <end position="95"/>
    </location>
</feature>
<dbReference type="InterPro" id="IPR005325">
    <property type="entry name" value="DUF308_memb"/>
</dbReference>
<dbReference type="PANTHER" id="PTHR34989:SF1">
    <property type="entry name" value="PROTEIN HDED"/>
    <property type="match status" value="1"/>
</dbReference>
<protein>
    <recommendedName>
        <fullName evidence="5">HdeD family acid-resistance protein</fullName>
    </recommendedName>
</protein>
<keyword evidence="2" id="KW-0472">Membrane</keyword>
<dbReference type="InterPro" id="IPR052712">
    <property type="entry name" value="Acid_resist_chaperone_HdeD"/>
</dbReference>
<evidence type="ECO:0000256" key="2">
    <source>
        <dbReference type="SAM" id="Phobius"/>
    </source>
</evidence>
<evidence type="ECO:0000313" key="3">
    <source>
        <dbReference type="EMBL" id="KUN67587.1"/>
    </source>
</evidence>
<dbReference type="EMBL" id="LMWV01000008">
    <property type="protein sequence ID" value="KUN67587.1"/>
    <property type="molecule type" value="Genomic_DNA"/>
</dbReference>
<dbReference type="Pfam" id="PF03729">
    <property type="entry name" value="DUF308"/>
    <property type="match status" value="2"/>
</dbReference>
<feature type="transmembrane region" description="Helical" evidence="2">
    <location>
        <begin position="101"/>
        <end position="118"/>
    </location>
</feature>
<keyword evidence="2" id="KW-1133">Transmembrane helix</keyword>
<organism evidence="3 4">
    <name type="scientific">Streptomyces griseorubiginosus</name>
    <dbReference type="NCBI Taxonomy" id="67304"/>
    <lineage>
        <taxon>Bacteria</taxon>
        <taxon>Bacillati</taxon>
        <taxon>Actinomycetota</taxon>
        <taxon>Actinomycetes</taxon>
        <taxon>Kitasatosporales</taxon>
        <taxon>Streptomycetaceae</taxon>
        <taxon>Streptomyces</taxon>
    </lineage>
</organism>
<dbReference type="Proteomes" id="UP000054375">
    <property type="component" value="Unassembled WGS sequence"/>
</dbReference>
<dbReference type="RefSeq" id="WP_062237385.1">
    <property type="nucleotide sequence ID" value="NZ_JBEPAT010000001.1"/>
</dbReference>
<feature type="transmembrane region" description="Helical" evidence="2">
    <location>
        <begin position="157"/>
        <end position="176"/>
    </location>
</feature>
<accession>A0A101S540</accession>
<sequence>MTTQRGPAPHTATDQDPYGGSTHGGSPGGTAAGADVLERLGRSWTWILGSAIATLVPGILVLVWPDETLHVLAVLIGLYLLVAGSFRFVSVFAWHAPGERLLGLIMAVLYVLAGVLCLRNPLQTIAALSLIVGVVWLVTGILTLYTAITAEDLPHRAFVLGAAVIGIVAGIVVLALPTESARALTRLLGLWLVLLGLFELVLALAWRAALRRSGITDRHEPADA</sequence>
<reference evidence="3 4" key="1">
    <citation type="submission" date="2015-10" db="EMBL/GenBank/DDBJ databases">
        <title>Draft genome sequence of Streptomyces griseorubiginosus DSM 40469, type strain for the species Streptomyces griseorubiginosus.</title>
        <authorList>
            <person name="Ruckert C."/>
            <person name="Winkler A."/>
            <person name="Kalinowski J."/>
            <person name="Kampfer P."/>
            <person name="Glaeser S."/>
        </authorList>
    </citation>
    <scope>NUCLEOTIDE SEQUENCE [LARGE SCALE GENOMIC DNA]</scope>
    <source>
        <strain evidence="3 4">DSM 40469</strain>
    </source>
</reference>
<proteinExistence type="predicted"/>
<feature type="transmembrane region" description="Helical" evidence="2">
    <location>
        <begin position="125"/>
        <end position="145"/>
    </location>
</feature>
<name>A0A101S540_9ACTN</name>
<evidence type="ECO:0000256" key="1">
    <source>
        <dbReference type="SAM" id="MobiDB-lite"/>
    </source>
</evidence>
<keyword evidence="4" id="KW-1185">Reference proteome</keyword>
<gene>
    <name evidence="3" type="ORF">AQJ54_13610</name>
</gene>
<feature type="transmembrane region" description="Helical" evidence="2">
    <location>
        <begin position="188"/>
        <end position="209"/>
    </location>
</feature>
<dbReference type="AlphaFoldDB" id="A0A101S540"/>
<evidence type="ECO:0000313" key="4">
    <source>
        <dbReference type="Proteomes" id="UP000054375"/>
    </source>
</evidence>